<keyword evidence="4 10" id="KW-0067">ATP-binding</keyword>
<dbReference type="PANTHER" id="PTHR24221:SF654">
    <property type="entry name" value="ATP-BINDING CASSETTE SUB-FAMILY B MEMBER 6"/>
    <property type="match status" value="1"/>
</dbReference>
<dbReference type="SUPFAM" id="SSF52540">
    <property type="entry name" value="P-loop containing nucleoside triphosphate hydrolases"/>
    <property type="match status" value="1"/>
</dbReference>
<evidence type="ECO:0000259" key="8">
    <source>
        <dbReference type="PROSITE" id="PS50893"/>
    </source>
</evidence>
<dbReference type="SUPFAM" id="SSF90123">
    <property type="entry name" value="ABC transporter transmembrane region"/>
    <property type="match status" value="1"/>
</dbReference>
<name>A0A9D1TMQ7_9FIRM</name>
<dbReference type="InterPro" id="IPR003593">
    <property type="entry name" value="AAA+_ATPase"/>
</dbReference>
<sequence length="580" mass="63096">MTKKEDRPNIWPNIFKYVRSYILWAVFAAGATVMVSLLEVLKADLLSGIIDAAQSGAAREIMRMFAAAAAVMAAIMLCVFLSRLCAGKFSAGIIHDIKRDSARRISKIPMDYMNSNRSGEMLSKMSADADTVQSFMENDFIALIQLPFTILFYSVYLIRLNPALFAACFLPLCVLVPLGAVFAVPFRTASKKYMKYLGRVSNTVADMVGGISVVKSYNMESEIAGKYNAGIKRATDMAINNDKIQYKGSFFFSLSRHVPVYICLLLGGYLCFKGSLTLGGLIAFSTLLSQTLSPLIRTSQLFFSLRAASASAERLFSIINEPTESDDGKVLKQLPEGKAAIEFKNVEFGYDRDRPVLKKLDLSVGLRETVGLAGASGCGKSTLLGLVCGFYRPSGGSVLIGGEADINLSSMRSLISYVSQEAYLFPFTIYENIAMGKPGASREEVIAAAKAAYAHEFILNTENGYNTVVGERGCRLSGGQVQRISIARAILKNAPILLLDEATSALDVHAEAEVQKAVDNLSRGRTVLVVAHRLSTIKNADRIAVIDDGRVKECGSHDELMRLGGIYSRLYSLSADKDGE</sequence>
<evidence type="ECO:0000256" key="1">
    <source>
        <dbReference type="ARBA" id="ARBA00004651"/>
    </source>
</evidence>
<dbReference type="InterPro" id="IPR027417">
    <property type="entry name" value="P-loop_NTPase"/>
</dbReference>
<keyword evidence="3" id="KW-0547">Nucleotide-binding</keyword>
<dbReference type="FunFam" id="3.40.50.300:FF:000218">
    <property type="entry name" value="Multidrug ABC transporter ATP-binding protein"/>
    <property type="match status" value="1"/>
</dbReference>
<feature type="transmembrane region" description="Helical" evidence="7">
    <location>
        <begin position="21"/>
        <end position="41"/>
    </location>
</feature>
<dbReference type="EMBL" id="DXIJ01000144">
    <property type="protein sequence ID" value="HIV86464.1"/>
    <property type="molecule type" value="Genomic_DNA"/>
</dbReference>
<comment type="caution">
    <text evidence="10">The sequence shown here is derived from an EMBL/GenBank/DDBJ whole genome shotgun (WGS) entry which is preliminary data.</text>
</comment>
<keyword evidence="5 7" id="KW-1133">Transmembrane helix</keyword>
<dbReference type="PROSITE" id="PS50929">
    <property type="entry name" value="ABC_TM1F"/>
    <property type="match status" value="1"/>
</dbReference>
<protein>
    <submittedName>
        <fullName evidence="10">ABC transporter ATP-binding protein/permease</fullName>
    </submittedName>
</protein>
<gene>
    <name evidence="10" type="ORF">H9900_06645</name>
</gene>
<dbReference type="InterPro" id="IPR011527">
    <property type="entry name" value="ABC1_TM_dom"/>
</dbReference>
<dbReference type="GO" id="GO:0140359">
    <property type="term" value="F:ABC-type transporter activity"/>
    <property type="evidence" value="ECO:0007669"/>
    <property type="project" value="InterPro"/>
</dbReference>
<feature type="domain" description="ABC transmembrane type-1" evidence="9">
    <location>
        <begin position="26"/>
        <end position="307"/>
    </location>
</feature>
<dbReference type="InterPro" id="IPR039421">
    <property type="entry name" value="Type_1_exporter"/>
</dbReference>
<evidence type="ECO:0000259" key="9">
    <source>
        <dbReference type="PROSITE" id="PS50929"/>
    </source>
</evidence>
<feature type="domain" description="ABC transporter" evidence="8">
    <location>
        <begin position="341"/>
        <end position="573"/>
    </location>
</feature>
<accession>A0A9D1TMQ7</accession>
<keyword evidence="6 7" id="KW-0472">Membrane</keyword>
<dbReference type="GO" id="GO:0016887">
    <property type="term" value="F:ATP hydrolysis activity"/>
    <property type="evidence" value="ECO:0007669"/>
    <property type="project" value="InterPro"/>
</dbReference>
<keyword evidence="2 7" id="KW-0812">Transmembrane</keyword>
<evidence type="ECO:0000256" key="2">
    <source>
        <dbReference type="ARBA" id="ARBA00022692"/>
    </source>
</evidence>
<evidence type="ECO:0000313" key="10">
    <source>
        <dbReference type="EMBL" id="HIV86464.1"/>
    </source>
</evidence>
<dbReference type="CDD" id="cd07346">
    <property type="entry name" value="ABC_6TM_exporters"/>
    <property type="match status" value="1"/>
</dbReference>
<dbReference type="Gene3D" id="3.40.50.300">
    <property type="entry name" value="P-loop containing nucleotide triphosphate hydrolases"/>
    <property type="match status" value="1"/>
</dbReference>
<organism evidence="10 11">
    <name type="scientific">Candidatus Monoglobus merdigallinarum</name>
    <dbReference type="NCBI Taxonomy" id="2838698"/>
    <lineage>
        <taxon>Bacteria</taxon>
        <taxon>Bacillati</taxon>
        <taxon>Bacillota</taxon>
        <taxon>Clostridia</taxon>
        <taxon>Monoglobales</taxon>
        <taxon>Monoglobaceae</taxon>
        <taxon>Monoglobus</taxon>
    </lineage>
</organism>
<feature type="transmembrane region" description="Helical" evidence="7">
    <location>
        <begin position="61"/>
        <end position="81"/>
    </location>
</feature>
<evidence type="ECO:0000256" key="3">
    <source>
        <dbReference type="ARBA" id="ARBA00022741"/>
    </source>
</evidence>
<evidence type="ECO:0000313" key="11">
    <source>
        <dbReference type="Proteomes" id="UP000824162"/>
    </source>
</evidence>
<dbReference type="InterPro" id="IPR003439">
    <property type="entry name" value="ABC_transporter-like_ATP-bd"/>
</dbReference>
<reference evidence="10" key="1">
    <citation type="journal article" date="2021" name="PeerJ">
        <title>Extensive microbial diversity within the chicken gut microbiome revealed by metagenomics and culture.</title>
        <authorList>
            <person name="Gilroy R."/>
            <person name="Ravi A."/>
            <person name="Getino M."/>
            <person name="Pursley I."/>
            <person name="Horton D.L."/>
            <person name="Alikhan N.F."/>
            <person name="Baker D."/>
            <person name="Gharbi K."/>
            <person name="Hall N."/>
            <person name="Watson M."/>
            <person name="Adriaenssens E.M."/>
            <person name="Foster-Nyarko E."/>
            <person name="Jarju S."/>
            <person name="Secka A."/>
            <person name="Antonio M."/>
            <person name="Oren A."/>
            <person name="Chaudhuri R.R."/>
            <person name="La Ragione R."/>
            <person name="Hildebrand F."/>
            <person name="Pallen M.J."/>
        </authorList>
    </citation>
    <scope>NUCLEOTIDE SEQUENCE</scope>
    <source>
        <strain evidence="10">5790</strain>
    </source>
</reference>
<feature type="transmembrane region" description="Helical" evidence="7">
    <location>
        <begin position="164"/>
        <end position="186"/>
    </location>
</feature>
<proteinExistence type="predicted"/>
<evidence type="ECO:0000256" key="5">
    <source>
        <dbReference type="ARBA" id="ARBA00022989"/>
    </source>
</evidence>
<dbReference type="SMART" id="SM00382">
    <property type="entry name" value="AAA"/>
    <property type="match status" value="1"/>
</dbReference>
<dbReference type="Pfam" id="PF00005">
    <property type="entry name" value="ABC_tran"/>
    <property type="match status" value="1"/>
</dbReference>
<evidence type="ECO:0000256" key="7">
    <source>
        <dbReference type="SAM" id="Phobius"/>
    </source>
</evidence>
<dbReference type="Proteomes" id="UP000824162">
    <property type="component" value="Unassembled WGS sequence"/>
</dbReference>
<reference evidence="10" key="2">
    <citation type="submission" date="2021-04" db="EMBL/GenBank/DDBJ databases">
        <authorList>
            <person name="Gilroy R."/>
        </authorList>
    </citation>
    <scope>NUCLEOTIDE SEQUENCE</scope>
    <source>
        <strain evidence="10">5790</strain>
    </source>
</reference>
<dbReference type="GO" id="GO:0005886">
    <property type="term" value="C:plasma membrane"/>
    <property type="evidence" value="ECO:0007669"/>
    <property type="project" value="UniProtKB-SubCell"/>
</dbReference>
<dbReference type="InterPro" id="IPR036640">
    <property type="entry name" value="ABC1_TM_sf"/>
</dbReference>
<feature type="transmembrane region" description="Helical" evidence="7">
    <location>
        <begin position="140"/>
        <end position="158"/>
    </location>
</feature>
<comment type="subcellular location">
    <subcellularLocation>
        <location evidence="1">Cell membrane</location>
        <topology evidence="1">Multi-pass membrane protein</topology>
    </subcellularLocation>
</comment>
<dbReference type="PROSITE" id="PS50893">
    <property type="entry name" value="ABC_TRANSPORTER_2"/>
    <property type="match status" value="1"/>
</dbReference>
<dbReference type="Gene3D" id="1.20.1560.10">
    <property type="entry name" value="ABC transporter type 1, transmembrane domain"/>
    <property type="match status" value="1"/>
</dbReference>
<dbReference type="AlphaFoldDB" id="A0A9D1TMQ7"/>
<dbReference type="Pfam" id="PF00664">
    <property type="entry name" value="ABC_membrane"/>
    <property type="match status" value="1"/>
</dbReference>
<dbReference type="GO" id="GO:0005524">
    <property type="term" value="F:ATP binding"/>
    <property type="evidence" value="ECO:0007669"/>
    <property type="project" value="UniProtKB-KW"/>
</dbReference>
<evidence type="ECO:0000256" key="6">
    <source>
        <dbReference type="ARBA" id="ARBA00023136"/>
    </source>
</evidence>
<dbReference type="PANTHER" id="PTHR24221">
    <property type="entry name" value="ATP-BINDING CASSETTE SUB-FAMILY B"/>
    <property type="match status" value="1"/>
</dbReference>
<evidence type="ECO:0000256" key="4">
    <source>
        <dbReference type="ARBA" id="ARBA00022840"/>
    </source>
</evidence>